<feature type="domain" description="HTH cro/C1-type" evidence="2">
    <location>
        <begin position="17"/>
        <end position="71"/>
    </location>
</feature>
<dbReference type="SUPFAM" id="SSF51182">
    <property type="entry name" value="RmlC-like cupins"/>
    <property type="match status" value="1"/>
</dbReference>
<dbReference type="Gene3D" id="2.60.120.10">
    <property type="entry name" value="Jelly Rolls"/>
    <property type="match status" value="1"/>
</dbReference>
<gene>
    <name evidence="3" type="ORF">F6V25_13380</name>
</gene>
<dbReference type="Proteomes" id="UP000420562">
    <property type="component" value="Unassembled WGS sequence"/>
</dbReference>
<dbReference type="PROSITE" id="PS50943">
    <property type="entry name" value="HTH_CROC1"/>
    <property type="match status" value="1"/>
</dbReference>
<evidence type="ECO:0000313" key="4">
    <source>
        <dbReference type="Proteomes" id="UP000420562"/>
    </source>
</evidence>
<evidence type="ECO:0000256" key="1">
    <source>
        <dbReference type="ARBA" id="ARBA00023125"/>
    </source>
</evidence>
<dbReference type="SMART" id="SM00530">
    <property type="entry name" value="HTH_XRE"/>
    <property type="match status" value="1"/>
</dbReference>
<dbReference type="InterPro" id="IPR050807">
    <property type="entry name" value="TransReg_Diox_bact_type"/>
</dbReference>
<keyword evidence="1" id="KW-0238">DNA-binding</keyword>
<dbReference type="InterPro" id="IPR013096">
    <property type="entry name" value="Cupin_2"/>
</dbReference>
<reference evidence="3 4" key="1">
    <citation type="submission" date="2019-09" db="EMBL/GenBank/DDBJ databases">
        <title>Geobacter sp. Red96, a novel strain isolated from paddy soil.</title>
        <authorList>
            <person name="Xu Z."/>
            <person name="Masuda Y."/>
            <person name="Itoh H."/>
            <person name="Senoo K."/>
        </authorList>
    </citation>
    <scope>NUCLEOTIDE SEQUENCE [LARGE SCALE GENOMIC DNA]</scope>
    <source>
        <strain evidence="3 4">Red96</strain>
    </source>
</reference>
<keyword evidence="4" id="KW-1185">Reference proteome</keyword>
<dbReference type="AlphaFoldDB" id="A0A7J4ZP49"/>
<dbReference type="CDD" id="cd00093">
    <property type="entry name" value="HTH_XRE"/>
    <property type="match status" value="1"/>
</dbReference>
<organism evidence="3 4">
    <name type="scientific">Oryzomonas japonica</name>
    <dbReference type="NCBI Taxonomy" id="2603858"/>
    <lineage>
        <taxon>Bacteria</taxon>
        <taxon>Pseudomonadati</taxon>
        <taxon>Thermodesulfobacteriota</taxon>
        <taxon>Desulfuromonadia</taxon>
        <taxon>Geobacterales</taxon>
        <taxon>Geobacteraceae</taxon>
        <taxon>Oryzomonas</taxon>
    </lineage>
</organism>
<dbReference type="SUPFAM" id="SSF47413">
    <property type="entry name" value="lambda repressor-like DNA-binding domains"/>
    <property type="match status" value="1"/>
</dbReference>
<dbReference type="EMBL" id="VZQZ01000008">
    <property type="protein sequence ID" value="KAB0664524.1"/>
    <property type="molecule type" value="Genomic_DNA"/>
</dbReference>
<evidence type="ECO:0000313" key="3">
    <source>
        <dbReference type="EMBL" id="KAB0664524.1"/>
    </source>
</evidence>
<dbReference type="InterPro" id="IPR011051">
    <property type="entry name" value="RmlC_Cupin_sf"/>
</dbReference>
<dbReference type="PANTHER" id="PTHR46797">
    <property type="entry name" value="HTH-TYPE TRANSCRIPTIONAL REGULATOR"/>
    <property type="match status" value="1"/>
</dbReference>
<dbReference type="GO" id="GO:0003700">
    <property type="term" value="F:DNA-binding transcription factor activity"/>
    <property type="evidence" value="ECO:0007669"/>
    <property type="project" value="TreeGrafter"/>
</dbReference>
<dbReference type="Pfam" id="PF07883">
    <property type="entry name" value="Cupin_2"/>
    <property type="match status" value="1"/>
</dbReference>
<name>A0A7J4ZP49_9BACT</name>
<dbReference type="PANTHER" id="PTHR46797:SF19">
    <property type="entry name" value="BLL2473 PROTEIN"/>
    <property type="match status" value="1"/>
</dbReference>
<accession>A0A7J4ZP49</accession>
<dbReference type="Pfam" id="PF01381">
    <property type="entry name" value="HTH_3"/>
    <property type="match status" value="1"/>
</dbReference>
<dbReference type="InterPro" id="IPR001387">
    <property type="entry name" value="Cro/C1-type_HTH"/>
</dbReference>
<sequence length="200" mass="23312">MTDIKAQIKEFRIGQKIRGLRQQKRLTLQELSDLTTLSKPLLSQIENEQVVPPLATLLKIAKGLKVGIHFFFEDESNRQRYVMTKREALPEFETVQRPIINDVSRPYVYHSLAQGMRHKHMEPFLVEFDTCSWDERLFFKHEGDEEFLYIVAGELDLHYNNEVIRLRAGDSIYYDSSQPHGWVAVGEEKAKAVAVLYTKD</sequence>
<comment type="caution">
    <text evidence="3">The sequence shown here is derived from an EMBL/GenBank/DDBJ whole genome shotgun (WGS) entry which is preliminary data.</text>
</comment>
<protein>
    <submittedName>
        <fullName evidence="3">Helix-turn-helix domain-containing protein</fullName>
    </submittedName>
</protein>
<dbReference type="GO" id="GO:0005829">
    <property type="term" value="C:cytosol"/>
    <property type="evidence" value="ECO:0007669"/>
    <property type="project" value="TreeGrafter"/>
</dbReference>
<dbReference type="Gene3D" id="1.10.260.40">
    <property type="entry name" value="lambda repressor-like DNA-binding domains"/>
    <property type="match status" value="1"/>
</dbReference>
<dbReference type="RefSeq" id="WP_151129048.1">
    <property type="nucleotide sequence ID" value="NZ_VZQZ01000008.1"/>
</dbReference>
<dbReference type="GO" id="GO:0003677">
    <property type="term" value="F:DNA binding"/>
    <property type="evidence" value="ECO:0007669"/>
    <property type="project" value="UniProtKB-KW"/>
</dbReference>
<proteinExistence type="predicted"/>
<evidence type="ECO:0000259" key="2">
    <source>
        <dbReference type="PROSITE" id="PS50943"/>
    </source>
</evidence>
<dbReference type="InterPro" id="IPR014710">
    <property type="entry name" value="RmlC-like_jellyroll"/>
</dbReference>
<dbReference type="CDD" id="cd02209">
    <property type="entry name" value="cupin_XRE_C"/>
    <property type="match status" value="1"/>
</dbReference>
<dbReference type="InterPro" id="IPR010982">
    <property type="entry name" value="Lambda_DNA-bd_dom_sf"/>
</dbReference>